<comment type="function">
    <text evidence="1">Envelope glycoprotein important for virion assembly and egress. Plays a role in the correct incorporation of gH-gL into virion membrane. Directs the glycoprotein N (gN) to the host trans-Golgi network.</text>
</comment>
<feature type="transmembrane region" description="Helical" evidence="14">
    <location>
        <begin position="302"/>
        <end position="320"/>
    </location>
</feature>
<dbReference type="OrthoDB" id="7915at10239"/>
<organism evidence="15 16">
    <name type="scientific">Bovine gammaherpesvirus 6</name>
    <dbReference type="NCBI Taxonomy" id="1504288"/>
    <lineage>
        <taxon>Viruses</taxon>
        <taxon>Duplodnaviria</taxon>
        <taxon>Heunggongvirae</taxon>
        <taxon>Peploviricota</taxon>
        <taxon>Herviviricetes</taxon>
        <taxon>Herpesvirales</taxon>
        <taxon>Orthoherpesviridae</taxon>
        <taxon>Gammaherpesvirinae</taxon>
        <taxon>Macavirus</taxon>
        <taxon>Macavirus bovinegamma6</taxon>
    </lineage>
</organism>
<feature type="transmembrane region" description="Helical" evidence="14">
    <location>
        <begin position="21"/>
        <end position="42"/>
    </location>
</feature>
<keyword evidence="16" id="KW-1185">Reference proteome</keyword>
<gene>
    <name evidence="15" type="ORF">BoHV6ORF39</name>
</gene>
<keyword evidence="11" id="KW-1015">Disulfide bond</keyword>
<evidence type="ECO:0000256" key="8">
    <source>
        <dbReference type="ARBA" id="ARBA00022989"/>
    </source>
</evidence>
<evidence type="ECO:0000256" key="1">
    <source>
        <dbReference type="ARBA" id="ARBA00003017"/>
    </source>
</evidence>
<feature type="transmembrane region" description="Helical" evidence="14">
    <location>
        <begin position="150"/>
        <end position="172"/>
    </location>
</feature>
<keyword evidence="7" id="KW-0261">Viral envelope protein</keyword>
<evidence type="ECO:0000313" key="15">
    <source>
        <dbReference type="EMBL" id="AIB03193.1"/>
    </source>
</evidence>
<evidence type="ECO:0000256" key="5">
    <source>
        <dbReference type="ARBA" id="ARBA00022844"/>
    </source>
</evidence>
<feature type="transmembrane region" description="Helical" evidence="14">
    <location>
        <begin position="270"/>
        <end position="290"/>
    </location>
</feature>
<keyword evidence="4" id="KW-1040">Host Golgi apparatus</keyword>
<keyword evidence="8 14" id="KW-1133">Transmembrane helix</keyword>
<keyword evidence="12" id="KW-0325">Glycoprotein</keyword>
<name>A0A060CXL3_9GAMA</name>
<feature type="transmembrane region" description="Helical" evidence="14">
    <location>
        <begin position="232"/>
        <end position="258"/>
    </location>
</feature>
<keyword evidence="5" id="KW-0946">Virion</keyword>
<sequence>MKSSKKDIFVFKIWLKLMACYFIMFITSAVVPIAAMFPSLGFPCSFNSLVDYSSMNLRSRNQARHLTPTLFLEAPEMFFYVTASFIIDCCSLVYYICTAVAIIKARKHADGLTVLSHWILSAGSPTLVYMAIFKLWTIQLFIHTLSYKHIYLAAFVYCIHWLLSVVSVECYITNVSSTWSNSELRKSIPEGSLLYRVIHVFKPILINIHLACMALETLIFCLSFMMAIGNSFYVMVSDIVFGAINLYVILPIAWYIVTEVWLVRYLKYQFGFYFGVLAASVILILPLIRYERIFVAARVHKAVALNISIIPMCALVAFLFRACRVYFGRKKIAYSSLKTNRNIEKVYYSKKAPAVPTKQGPASSVFLQEESDSEFEE</sequence>
<proteinExistence type="inferred from homology"/>
<dbReference type="Proteomes" id="UP000121539">
    <property type="component" value="Segment"/>
</dbReference>
<reference evidence="15 16" key="1">
    <citation type="journal article" date="2014" name="J. Gen. Virol.">
        <title>Novel gammaherpesvirus functions encoded by bovine herpesvirus 6 (bovine lymphotropic virus).</title>
        <authorList>
            <person name="Jia J."/>
            <person name="Delhon G."/>
            <person name="Tulman E.R."/>
            <person name="Diel D.G."/>
            <person name="Osorio F.A."/>
            <person name="Wen X."/>
            <person name="Kutish G.F."/>
            <person name="Rock D.L."/>
        </authorList>
    </citation>
    <scope>NUCLEOTIDE SEQUENCE [LARGE SCALE GENOMIC DNA]</scope>
    <source>
        <strain evidence="15">Pennsylvania 47</strain>
    </source>
</reference>
<dbReference type="Pfam" id="PF01528">
    <property type="entry name" value="Herpes_glycop"/>
    <property type="match status" value="1"/>
</dbReference>
<accession>A0A060CXL3</accession>
<feature type="transmembrane region" description="Helical" evidence="14">
    <location>
        <begin position="77"/>
        <end position="103"/>
    </location>
</feature>
<evidence type="ECO:0000256" key="10">
    <source>
        <dbReference type="ARBA" id="ARBA00023136"/>
    </source>
</evidence>
<keyword evidence="6" id="KW-1043">Host membrane</keyword>
<dbReference type="GeneID" id="19620172"/>
<evidence type="ECO:0000313" key="16">
    <source>
        <dbReference type="Proteomes" id="UP000121539"/>
    </source>
</evidence>
<keyword evidence="2" id="KW-1048">Host nucleus</keyword>
<evidence type="ECO:0000256" key="13">
    <source>
        <dbReference type="SAM" id="MobiDB-lite"/>
    </source>
</evidence>
<dbReference type="InterPro" id="IPR000785">
    <property type="entry name" value="Herpes_glycop_M"/>
</dbReference>
<evidence type="ECO:0000256" key="12">
    <source>
        <dbReference type="ARBA" id="ARBA00023180"/>
    </source>
</evidence>
<keyword evidence="3 14" id="KW-0812">Transmembrane</keyword>
<dbReference type="PRINTS" id="PR00333">
    <property type="entry name" value="HSVINTEGRLMP"/>
</dbReference>
<dbReference type="RefSeq" id="YP_009042017.1">
    <property type="nucleotide sequence ID" value="NC_024303.1"/>
</dbReference>
<dbReference type="EMBL" id="KJ705001">
    <property type="protein sequence ID" value="AIB03193.1"/>
    <property type="molecule type" value="Genomic_DNA"/>
</dbReference>
<evidence type="ECO:0000256" key="11">
    <source>
        <dbReference type="ARBA" id="ARBA00023157"/>
    </source>
</evidence>
<evidence type="ECO:0000256" key="3">
    <source>
        <dbReference type="ARBA" id="ARBA00022692"/>
    </source>
</evidence>
<feature type="transmembrane region" description="Helical" evidence="14">
    <location>
        <begin position="115"/>
        <end position="138"/>
    </location>
</feature>
<keyword evidence="9" id="KW-1039">Host endosome</keyword>
<dbReference type="HAMAP" id="MF_04035">
    <property type="entry name" value="HSV_GM"/>
    <property type="match status" value="1"/>
</dbReference>
<dbReference type="KEGG" id="vg:19620172"/>
<protein>
    <submittedName>
        <fullName evidence="15">Glycoprotein M</fullName>
    </submittedName>
</protein>
<evidence type="ECO:0000256" key="4">
    <source>
        <dbReference type="ARBA" id="ARBA00022812"/>
    </source>
</evidence>
<evidence type="ECO:0000256" key="9">
    <source>
        <dbReference type="ARBA" id="ARBA00023046"/>
    </source>
</evidence>
<evidence type="ECO:0000256" key="6">
    <source>
        <dbReference type="ARBA" id="ARBA00022870"/>
    </source>
</evidence>
<evidence type="ECO:0000256" key="14">
    <source>
        <dbReference type="SAM" id="Phobius"/>
    </source>
</evidence>
<evidence type="ECO:0000256" key="2">
    <source>
        <dbReference type="ARBA" id="ARBA00022562"/>
    </source>
</evidence>
<keyword evidence="10 14" id="KW-0472">Membrane</keyword>
<evidence type="ECO:0000256" key="7">
    <source>
        <dbReference type="ARBA" id="ARBA00022879"/>
    </source>
</evidence>
<feature type="region of interest" description="Disordered" evidence="13">
    <location>
        <begin position="353"/>
        <end position="377"/>
    </location>
</feature>
<dbReference type="GO" id="GO:0019031">
    <property type="term" value="C:viral envelope"/>
    <property type="evidence" value="ECO:0007669"/>
    <property type="project" value="UniProtKB-KW"/>
</dbReference>
<feature type="transmembrane region" description="Helical" evidence="14">
    <location>
        <begin position="193"/>
        <end position="226"/>
    </location>
</feature>